<dbReference type="Proteomes" id="UP000636800">
    <property type="component" value="Chromosome 11"/>
</dbReference>
<accession>A0A835PZT6</accession>
<dbReference type="EMBL" id="JADCNL010000011">
    <property type="protein sequence ID" value="KAG0461625.1"/>
    <property type="molecule type" value="Genomic_DNA"/>
</dbReference>
<dbReference type="AlphaFoldDB" id="A0A835PZT6"/>
<comment type="caution">
    <text evidence="1">The sequence shown here is derived from an EMBL/GenBank/DDBJ whole genome shotgun (WGS) entry which is preliminary data.</text>
</comment>
<name>A0A835PZT6_VANPL</name>
<gene>
    <name evidence="1" type="ORF">HPP92_021922</name>
</gene>
<reference evidence="1 2" key="1">
    <citation type="journal article" date="2020" name="Nat. Food">
        <title>A phased Vanilla planifolia genome enables genetic improvement of flavour and production.</title>
        <authorList>
            <person name="Hasing T."/>
            <person name="Tang H."/>
            <person name="Brym M."/>
            <person name="Khazi F."/>
            <person name="Huang T."/>
            <person name="Chambers A.H."/>
        </authorList>
    </citation>
    <scope>NUCLEOTIDE SEQUENCE [LARGE SCALE GENOMIC DNA]</scope>
    <source>
        <tissue evidence="1">Leaf</tissue>
    </source>
</reference>
<proteinExistence type="predicted"/>
<keyword evidence="2" id="KW-1185">Reference proteome</keyword>
<organism evidence="1 2">
    <name type="scientific">Vanilla planifolia</name>
    <name type="common">Vanilla</name>
    <dbReference type="NCBI Taxonomy" id="51239"/>
    <lineage>
        <taxon>Eukaryota</taxon>
        <taxon>Viridiplantae</taxon>
        <taxon>Streptophyta</taxon>
        <taxon>Embryophyta</taxon>
        <taxon>Tracheophyta</taxon>
        <taxon>Spermatophyta</taxon>
        <taxon>Magnoliopsida</taxon>
        <taxon>Liliopsida</taxon>
        <taxon>Asparagales</taxon>
        <taxon>Orchidaceae</taxon>
        <taxon>Vanilloideae</taxon>
        <taxon>Vanilleae</taxon>
        <taxon>Vanilla</taxon>
    </lineage>
</organism>
<dbReference type="OrthoDB" id="193931at2759"/>
<evidence type="ECO:0000313" key="2">
    <source>
        <dbReference type="Proteomes" id="UP000636800"/>
    </source>
</evidence>
<sequence length="91" mass="10464">MLHGSAMLDFVTEEFFVEILRCWTFFVSCTKKLICAHENLSAASEFRRSIALLCRHGLSSVVEDHFLQHLEVLLQKIVRQYMLIVTSGDFG</sequence>
<protein>
    <submittedName>
        <fullName evidence="1">Uncharacterized protein</fullName>
    </submittedName>
</protein>
<evidence type="ECO:0000313" key="1">
    <source>
        <dbReference type="EMBL" id="KAG0461625.1"/>
    </source>
</evidence>